<evidence type="ECO:0000313" key="3">
    <source>
        <dbReference type="Proteomes" id="UP001152797"/>
    </source>
</evidence>
<dbReference type="Proteomes" id="UP001152797">
    <property type="component" value="Unassembled WGS sequence"/>
</dbReference>
<dbReference type="GO" id="GO:0016740">
    <property type="term" value="F:transferase activity"/>
    <property type="evidence" value="ECO:0007669"/>
    <property type="project" value="UniProtKB-KW"/>
</dbReference>
<dbReference type="EMBL" id="CAMXCT020000222">
    <property type="protein sequence ID" value="CAL1129110.1"/>
    <property type="molecule type" value="Genomic_DNA"/>
</dbReference>
<keyword evidence="2" id="KW-0808">Transferase</keyword>
<gene>
    <name evidence="1" type="ORF">C1SCF055_LOCUS4018</name>
</gene>
<dbReference type="AlphaFoldDB" id="A0A9P1BMS9"/>
<dbReference type="EMBL" id="CAMXCT010000222">
    <property type="protein sequence ID" value="CAI3975735.1"/>
    <property type="molecule type" value="Genomic_DNA"/>
</dbReference>
<organism evidence="1">
    <name type="scientific">Cladocopium goreaui</name>
    <dbReference type="NCBI Taxonomy" id="2562237"/>
    <lineage>
        <taxon>Eukaryota</taxon>
        <taxon>Sar</taxon>
        <taxon>Alveolata</taxon>
        <taxon>Dinophyceae</taxon>
        <taxon>Suessiales</taxon>
        <taxon>Symbiodiniaceae</taxon>
        <taxon>Cladocopium</taxon>
    </lineage>
</organism>
<keyword evidence="3" id="KW-1185">Reference proteome</keyword>
<comment type="caution">
    <text evidence="1">The sequence shown here is derived from an EMBL/GenBank/DDBJ whole genome shotgun (WGS) entry which is preliminary data.</text>
</comment>
<protein>
    <submittedName>
        <fullName evidence="2">Nucleotide-diphospho-sugar transferase domain-containing protein</fullName>
    </submittedName>
</protein>
<accession>A0A9P1BMS9</accession>
<dbReference type="EMBL" id="CAMXCT030000222">
    <property type="protein sequence ID" value="CAL4763047.1"/>
    <property type="molecule type" value="Genomic_DNA"/>
</dbReference>
<name>A0A9P1BMS9_9DINO</name>
<reference evidence="1" key="1">
    <citation type="submission" date="2022-10" db="EMBL/GenBank/DDBJ databases">
        <authorList>
            <person name="Chen Y."/>
            <person name="Dougan E. K."/>
            <person name="Chan C."/>
            <person name="Rhodes N."/>
            <person name="Thang M."/>
        </authorList>
    </citation>
    <scope>NUCLEOTIDE SEQUENCE</scope>
</reference>
<reference evidence="2 3" key="2">
    <citation type="submission" date="2024-05" db="EMBL/GenBank/DDBJ databases">
        <authorList>
            <person name="Chen Y."/>
            <person name="Shah S."/>
            <person name="Dougan E. K."/>
            <person name="Thang M."/>
            <person name="Chan C."/>
        </authorList>
    </citation>
    <scope>NUCLEOTIDE SEQUENCE [LARGE SCALE GENOMIC DNA]</scope>
</reference>
<evidence type="ECO:0000313" key="2">
    <source>
        <dbReference type="EMBL" id="CAL4763047.1"/>
    </source>
</evidence>
<sequence length="103" mass="11648">MICSKDVRHLEANRLNIEGIHLDRKYRWDEALPGFDGASAAAVFRKAMTVMPHFDPRTANNLASVIYKNATYRSSGWTEASPFYREAQKLLQRALKLLPGPSV</sequence>
<proteinExistence type="predicted"/>
<evidence type="ECO:0000313" key="1">
    <source>
        <dbReference type="EMBL" id="CAI3975735.1"/>
    </source>
</evidence>